<evidence type="ECO:0000259" key="11">
    <source>
        <dbReference type="PROSITE" id="PS50111"/>
    </source>
</evidence>
<dbReference type="InterPro" id="IPR004090">
    <property type="entry name" value="Chemotax_Me-accpt_rcpt"/>
</dbReference>
<evidence type="ECO:0000256" key="6">
    <source>
        <dbReference type="ARBA" id="ARBA00023136"/>
    </source>
</evidence>
<dbReference type="PRINTS" id="PR00260">
    <property type="entry name" value="CHEMTRNSDUCR"/>
</dbReference>
<dbReference type="AlphaFoldDB" id="A0A2T5VHI4"/>
<keyword evidence="3" id="KW-0997">Cell inner membrane</keyword>
<feature type="domain" description="Methyl-accepting transducer" evidence="11">
    <location>
        <begin position="303"/>
        <end position="525"/>
    </location>
</feature>
<feature type="domain" description="HAMP" evidence="13">
    <location>
        <begin position="210"/>
        <end position="263"/>
    </location>
</feature>
<dbReference type="PROSITE" id="PS50111">
    <property type="entry name" value="CHEMOTAXIS_TRANSDUC_2"/>
    <property type="match status" value="1"/>
</dbReference>
<dbReference type="PANTHER" id="PTHR32089:SF112">
    <property type="entry name" value="LYSOZYME-LIKE PROTEIN-RELATED"/>
    <property type="match status" value="1"/>
</dbReference>
<comment type="similarity">
    <text evidence="8">Belongs to the methyl-accepting chemotaxis (MCP) protein family.</text>
</comment>
<comment type="caution">
    <text evidence="14">The sequence shown here is derived from an EMBL/GenBank/DDBJ whole genome shotgun (WGS) entry which is preliminary data.</text>
</comment>
<evidence type="ECO:0000256" key="4">
    <source>
        <dbReference type="ARBA" id="ARBA00022692"/>
    </source>
</evidence>
<dbReference type="Proteomes" id="UP000244081">
    <property type="component" value="Unassembled WGS sequence"/>
</dbReference>
<feature type="transmembrane region" description="Helical" evidence="10">
    <location>
        <begin position="190"/>
        <end position="209"/>
    </location>
</feature>
<dbReference type="CDD" id="cd06225">
    <property type="entry name" value="HAMP"/>
    <property type="match status" value="1"/>
</dbReference>
<evidence type="ECO:0000313" key="14">
    <source>
        <dbReference type="EMBL" id="PTW63220.1"/>
    </source>
</evidence>
<dbReference type="InterPro" id="IPR003660">
    <property type="entry name" value="HAMP_dom"/>
</dbReference>
<dbReference type="RefSeq" id="WP_107988683.1">
    <property type="nucleotide sequence ID" value="NZ_QAYG01000001.1"/>
</dbReference>
<dbReference type="GO" id="GO:0006935">
    <property type="term" value="P:chemotaxis"/>
    <property type="evidence" value="ECO:0007669"/>
    <property type="project" value="InterPro"/>
</dbReference>
<dbReference type="Pfam" id="PF00015">
    <property type="entry name" value="MCPsignal"/>
    <property type="match status" value="1"/>
</dbReference>
<dbReference type="EMBL" id="QAYG01000001">
    <property type="protein sequence ID" value="PTW63220.1"/>
    <property type="molecule type" value="Genomic_DNA"/>
</dbReference>
<dbReference type="PROSITE" id="PS50885">
    <property type="entry name" value="HAMP"/>
    <property type="match status" value="1"/>
</dbReference>
<organism evidence="14 15">
    <name type="scientific">Breoghania corrubedonensis</name>
    <dbReference type="NCBI Taxonomy" id="665038"/>
    <lineage>
        <taxon>Bacteria</taxon>
        <taxon>Pseudomonadati</taxon>
        <taxon>Pseudomonadota</taxon>
        <taxon>Alphaproteobacteria</taxon>
        <taxon>Hyphomicrobiales</taxon>
        <taxon>Stappiaceae</taxon>
        <taxon>Breoghania</taxon>
    </lineage>
</organism>
<evidence type="ECO:0000256" key="10">
    <source>
        <dbReference type="SAM" id="Phobius"/>
    </source>
</evidence>
<dbReference type="Gene3D" id="1.10.8.500">
    <property type="entry name" value="HAMP domain in histidine kinase"/>
    <property type="match status" value="1"/>
</dbReference>
<dbReference type="Pfam" id="PF17200">
    <property type="entry name" value="sCache_2"/>
    <property type="match status" value="1"/>
</dbReference>
<reference evidence="14 15" key="1">
    <citation type="submission" date="2018-04" db="EMBL/GenBank/DDBJ databases">
        <title>Genomic Encyclopedia of Archaeal and Bacterial Type Strains, Phase II (KMG-II): from individual species to whole genera.</title>
        <authorList>
            <person name="Goeker M."/>
        </authorList>
    </citation>
    <scope>NUCLEOTIDE SEQUENCE [LARGE SCALE GENOMIC DNA]</scope>
    <source>
        <strain evidence="14 15">DSM 23382</strain>
    </source>
</reference>
<evidence type="ECO:0000256" key="9">
    <source>
        <dbReference type="PROSITE-ProRule" id="PRU00284"/>
    </source>
</evidence>
<evidence type="ECO:0000256" key="7">
    <source>
        <dbReference type="ARBA" id="ARBA00023224"/>
    </source>
</evidence>
<dbReference type="GO" id="GO:0005886">
    <property type="term" value="C:plasma membrane"/>
    <property type="evidence" value="ECO:0007669"/>
    <property type="project" value="UniProtKB-SubCell"/>
</dbReference>
<dbReference type="InterPro" id="IPR000727">
    <property type="entry name" value="T_SNARE_dom"/>
</dbReference>
<protein>
    <submittedName>
        <fullName evidence="14">Methyl-accepting chemotaxis sensory transducer with Cache sensor</fullName>
    </submittedName>
</protein>
<keyword evidence="4 10" id="KW-0812">Transmembrane</keyword>
<gene>
    <name evidence="14" type="ORF">C8N35_1011271</name>
</gene>
<evidence type="ECO:0000256" key="3">
    <source>
        <dbReference type="ARBA" id="ARBA00022519"/>
    </source>
</evidence>
<evidence type="ECO:0000313" key="15">
    <source>
        <dbReference type="Proteomes" id="UP000244081"/>
    </source>
</evidence>
<evidence type="ECO:0000256" key="1">
    <source>
        <dbReference type="ARBA" id="ARBA00004429"/>
    </source>
</evidence>
<comment type="subcellular location">
    <subcellularLocation>
        <location evidence="1">Cell inner membrane</location>
        <topology evidence="1">Multi-pass membrane protein</topology>
    </subcellularLocation>
</comment>
<dbReference type="GO" id="GO:0007165">
    <property type="term" value="P:signal transduction"/>
    <property type="evidence" value="ECO:0007669"/>
    <property type="project" value="UniProtKB-KW"/>
</dbReference>
<dbReference type="PROSITE" id="PS50192">
    <property type="entry name" value="T_SNARE"/>
    <property type="match status" value="1"/>
</dbReference>
<evidence type="ECO:0000256" key="8">
    <source>
        <dbReference type="ARBA" id="ARBA00029447"/>
    </source>
</evidence>
<evidence type="ECO:0000256" key="2">
    <source>
        <dbReference type="ARBA" id="ARBA00022475"/>
    </source>
</evidence>
<feature type="domain" description="T-SNARE coiled-coil homology" evidence="12">
    <location>
        <begin position="455"/>
        <end position="517"/>
    </location>
</feature>
<keyword evidence="7 9" id="KW-0807">Transducer</keyword>
<dbReference type="InterPro" id="IPR033480">
    <property type="entry name" value="sCache_2"/>
</dbReference>
<dbReference type="SMART" id="SM01049">
    <property type="entry name" value="Cache_2"/>
    <property type="match status" value="1"/>
</dbReference>
<dbReference type="SMART" id="SM00304">
    <property type="entry name" value="HAMP"/>
    <property type="match status" value="1"/>
</dbReference>
<keyword evidence="2" id="KW-1003">Cell membrane</keyword>
<name>A0A2T5VHI4_9HYPH</name>
<dbReference type="Gene3D" id="1.10.287.950">
    <property type="entry name" value="Methyl-accepting chemotaxis protein"/>
    <property type="match status" value="1"/>
</dbReference>
<dbReference type="Gene3D" id="3.30.450.20">
    <property type="entry name" value="PAS domain"/>
    <property type="match status" value="1"/>
</dbReference>
<dbReference type="SMART" id="SM00283">
    <property type="entry name" value="MA"/>
    <property type="match status" value="1"/>
</dbReference>
<evidence type="ECO:0000259" key="12">
    <source>
        <dbReference type="PROSITE" id="PS50192"/>
    </source>
</evidence>
<evidence type="ECO:0000259" key="13">
    <source>
        <dbReference type="PROSITE" id="PS50885"/>
    </source>
</evidence>
<dbReference type="PANTHER" id="PTHR32089">
    <property type="entry name" value="METHYL-ACCEPTING CHEMOTAXIS PROTEIN MCPB"/>
    <property type="match status" value="1"/>
</dbReference>
<evidence type="ECO:0000256" key="5">
    <source>
        <dbReference type="ARBA" id="ARBA00022989"/>
    </source>
</evidence>
<dbReference type="OrthoDB" id="8482111at2"/>
<dbReference type="InterPro" id="IPR004089">
    <property type="entry name" value="MCPsignal_dom"/>
</dbReference>
<keyword evidence="15" id="KW-1185">Reference proteome</keyword>
<dbReference type="SUPFAM" id="SSF58104">
    <property type="entry name" value="Methyl-accepting chemotaxis protein (MCP) signaling domain"/>
    <property type="match status" value="1"/>
</dbReference>
<keyword evidence="6 10" id="KW-0472">Membrane</keyword>
<sequence>MSLGKFNIGVKIWIPVITLAILSTVIAVFSLYEMQSVLMAERIAKTRNIVQASKSIAGYFKSLEDSGTLTHEEATQQARNTIRAIRYDGGNYAFAYDDKGVRLISPDVTREGVAALDAQDKRGTYYIPDLIARAKEGGGKTSYYWPRVNSSEPLEKLAWTEYFAPWGWVLGSGTYIDDVEATFRSQALKLLAFALIGGALAGVAAVLVIRNVARPLKTLTANMLELAEGNVAVTVTSMDRNDEIGAMAGAMAVFVENERKRRDLEATQADRLEQDRQRSQEIQTISRDFEGQIGSLLETIETSVGNLKNASTNLNAGAEQTTSQSRTVAGAAAEASSNVETVASAAEELATSVAEISRQVASSSEIATQAAAQANATNERIIGLSGAASRIGEVVGLIQAIAEQTNLLALNATIEAARAGEAGRGFAVVAAEVKELATQTSKATEEISSQISSIQAETQEAVGAISEITETVNRINDITAGIAAAVEQQGAATTEIARNVQEASNGTREVSANIEGVSGAAEVTNQAASTVFDASKALEHEARELREHVSSFLSGIKKNVA</sequence>
<keyword evidence="5 10" id="KW-1133">Transmembrane helix</keyword>
<dbReference type="Pfam" id="PF00672">
    <property type="entry name" value="HAMP"/>
    <property type="match status" value="1"/>
</dbReference>
<proteinExistence type="inferred from homology"/>
<accession>A0A2T5VHI4</accession>
<dbReference type="GO" id="GO:0004888">
    <property type="term" value="F:transmembrane signaling receptor activity"/>
    <property type="evidence" value="ECO:0007669"/>
    <property type="project" value="InterPro"/>
</dbReference>
<feature type="transmembrane region" description="Helical" evidence="10">
    <location>
        <begin position="12"/>
        <end position="32"/>
    </location>
</feature>